<organism evidence="3 4">
    <name type="scientific">Wickerhamomyces pijperi</name>
    <name type="common">Yeast</name>
    <name type="synonym">Pichia pijperi</name>
    <dbReference type="NCBI Taxonomy" id="599730"/>
    <lineage>
        <taxon>Eukaryota</taxon>
        <taxon>Fungi</taxon>
        <taxon>Dikarya</taxon>
        <taxon>Ascomycota</taxon>
        <taxon>Saccharomycotina</taxon>
        <taxon>Saccharomycetes</taxon>
        <taxon>Phaffomycetales</taxon>
        <taxon>Wickerhamomycetaceae</taxon>
        <taxon>Wickerhamomyces</taxon>
    </lineage>
</organism>
<accession>A0A9P8TNS5</accession>
<reference evidence="3" key="1">
    <citation type="journal article" date="2021" name="Open Biol.">
        <title>Shared evolutionary footprints suggest mitochondrial oxidative damage underlies multiple complex I losses in fungi.</title>
        <authorList>
            <person name="Schikora-Tamarit M.A."/>
            <person name="Marcet-Houben M."/>
            <person name="Nosek J."/>
            <person name="Gabaldon T."/>
        </authorList>
    </citation>
    <scope>NUCLEOTIDE SEQUENCE</scope>
    <source>
        <strain evidence="3">CBS2887</strain>
    </source>
</reference>
<dbReference type="PROSITE" id="PS50888">
    <property type="entry name" value="BHLH"/>
    <property type="match status" value="1"/>
</dbReference>
<dbReference type="OrthoDB" id="2133190at2759"/>
<gene>
    <name evidence="3" type="ORF">WICPIJ_002582</name>
</gene>
<dbReference type="InterPro" id="IPR036638">
    <property type="entry name" value="HLH_DNA-bd_sf"/>
</dbReference>
<dbReference type="EMBL" id="JAEUBG010001443">
    <property type="protein sequence ID" value="KAH3686403.1"/>
    <property type="molecule type" value="Genomic_DNA"/>
</dbReference>
<dbReference type="Proteomes" id="UP000774326">
    <property type="component" value="Unassembled WGS sequence"/>
</dbReference>
<evidence type="ECO:0000256" key="1">
    <source>
        <dbReference type="SAM" id="Coils"/>
    </source>
</evidence>
<dbReference type="InterPro" id="IPR011598">
    <property type="entry name" value="bHLH_dom"/>
</dbReference>
<dbReference type="SUPFAM" id="SSF47459">
    <property type="entry name" value="HLH, helix-loop-helix DNA-binding domain"/>
    <property type="match status" value="1"/>
</dbReference>
<dbReference type="AlphaFoldDB" id="A0A9P8TNS5"/>
<reference evidence="3" key="2">
    <citation type="submission" date="2021-01" db="EMBL/GenBank/DDBJ databases">
        <authorList>
            <person name="Schikora-Tamarit M.A."/>
        </authorList>
    </citation>
    <scope>NUCLEOTIDE SEQUENCE</scope>
    <source>
        <strain evidence="3">CBS2887</strain>
    </source>
</reference>
<dbReference type="PANTHER" id="PTHR47336">
    <property type="entry name" value="TRANSCRIPTION FACTOR HMS1-RELATED"/>
    <property type="match status" value="1"/>
</dbReference>
<keyword evidence="4" id="KW-1185">Reference proteome</keyword>
<proteinExistence type="predicted"/>
<feature type="domain" description="BHLH" evidence="2">
    <location>
        <begin position="193"/>
        <end position="267"/>
    </location>
</feature>
<dbReference type="PANTHER" id="PTHR47336:SF2">
    <property type="entry name" value="TRANSCRIPTION FACTOR HMS1-RELATED"/>
    <property type="match status" value="1"/>
</dbReference>
<keyword evidence="1" id="KW-0175">Coiled coil</keyword>
<dbReference type="SMART" id="SM00353">
    <property type="entry name" value="HLH"/>
    <property type="match status" value="1"/>
</dbReference>
<sequence>MSTANMGYTFDDYDAFLASLTNNPQNQHPNGMNQLNPAINTNSQVKMEQKSSFSSGSVLSEEENPYYNQNNIGHTQGAWNQQQFLSPDFTSNSNSNESSPHEIFNNDIFDFSNPLGLSVTNNTVATNQNNTYMNRDFLKLEKTTSLPLGYDSLQSQNAPAHVNNQQTLKKQHVKLADAVPNSCHVTKSGKVKKEKSSHNMIEKRYRTNINDKINALRDSVPALRILVHEGSEDDYADDNDELDGLQPAKKLNKATILSKATEYIKHLELKNDILKKENDDLKLRLYGETPRSSVDSNASQQHLMANNGGSNYANRILLGGLTCMVGSSLSDDLNNMDSRQLFALPIISFNSQGSMQLNWQFISLFSKISLLFGVILYVLVPLLSPTSVDEKKQKGLIVDNVRDLNGSIFTAPKTNDNDQVAKFLIFKSFQLRLKYGSNEIIQYITTLMWNYCKEIKITNNEKLSKILSKPIELTLNNKKFMNKLKLEHSKADESLSRKLYSFVCETERNIVLKKFLVKSIESQGQANLKDIATDSLELQTLFNPTDENVERYSKILDFQGLLPAEAESCDEEHFSNDNVVLSAAKILNAAQSEDPERIGQCLKELNVNTIILNNEKLNLLGFTSLYLISVKLNQLISKPHQLSDESLIKLEELSSFLRIWISENSKNYQIVNSKKNIDYKFKFIQFFISVNLKINYGLVEESK</sequence>
<evidence type="ECO:0000259" key="2">
    <source>
        <dbReference type="PROSITE" id="PS50888"/>
    </source>
</evidence>
<comment type="caution">
    <text evidence="3">The sequence shown here is derived from an EMBL/GenBank/DDBJ whole genome shotgun (WGS) entry which is preliminary data.</text>
</comment>
<name>A0A9P8TNS5_WICPI</name>
<protein>
    <recommendedName>
        <fullName evidence="2">BHLH domain-containing protein</fullName>
    </recommendedName>
</protein>
<evidence type="ECO:0000313" key="4">
    <source>
        <dbReference type="Proteomes" id="UP000774326"/>
    </source>
</evidence>
<dbReference type="GO" id="GO:0046983">
    <property type="term" value="F:protein dimerization activity"/>
    <property type="evidence" value="ECO:0007669"/>
    <property type="project" value="InterPro"/>
</dbReference>
<dbReference type="InterPro" id="IPR052099">
    <property type="entry name" value="Regulatory_TF_Diverse"/>
</dbReference>
<dbReference type="Pfam" id="PF00010">
    <property type="entry name" value="HLH"/>
    <property type="match status" value="1"/>
</dbReference>
<evidence type="ECO:0000313" key="3">
    <source>
        <dbReference type="EMBL" id="KAH3686403.1"/>
    </source>
</evidence>
<dbReference type="Gene3D" id="4.10.280.10">
    <property type="entry name" value="Helix-loop-helix DNA-binding domain"/>
    <property type="match status" value="1"/>
</dbReference>
<feature type="coiled-coil region" evidence="1">
    <location>
        <begin position="257"/>
        <end position="284"/>
    </location>
</feature>